<evidence type="ECO:0000256" key="1">
    <source>
        <dbReference type="ARBA" id="ARBA00006930"/>
    </source>
</evidence>
<evidence type="ECO:0000313" key="7">
    <source>
        <dbReference type="Proteomes" id="UP000621307"/>
    </source>
</evidence>
<dbReference type="InterPro" id="IPR038729">
    <property type="entry name" value="Rad50/SbcC_AAA"/>
</dbReference>
<feature type="coiled-coil region" evidence="4">
    <location>
        <begin position="394"/>
        <end position="486"/>
    </location>
</feature>
<feature type="coiled-coil region" evidence="4">
    <location>
        <begin position="200"/>
        <end position="289"/>
    </location>
</feature>
<dbReference type="Proteomes" id="UP000621307">
    <property type="component" value="Unassembled WGS sequence"/>
</dbReference>
<dbReference type="Pfam" id="PF13476">
    <property type="entry name" value="AAA_23"/>
    <property type="match status" value="1"/>
</dbReference>
<organism evidence="6 7">
    <name type="scientific">Nostoc parmelioides FACHB-3921</name>
    <dbReference type="NCBI Taxonomy" id="2692909"/>
    <lineage>
        <taxon>Bacteria</taxon>
        <taxon>Bacillati</taxon>
        <taxon>Cyanobacteriota</taxon>
        <taxon>Cyanophyceae</taxon>
        <taxon>Nostocales</taxon>
        <taxon>Nostocaceae</taxon>
        <taxon>Nostoc</taxon>
    </lineage>
</organism>
<dbReference type="EMBL" id="JACJQL010000005">
    <property type="protein sequence ID" value="MBD2250745.1"/>
    <property type="molecule type" value="Genomic_DNA"/>
</dbReference>
<accession>A0ABR8B9V8</accession>
<evidence type="ECO:0000313" key="6">
    <source>
        <dbReference type="EMBL" id="MBD2250745.1"/>
    </source>
</evidence>
<dbReference type="InterPro" id="IPR027417">
    <property type="entry name" value="P-loop_NTPase"/>
</dbReference>
<comment type="similarity">
    <text evidence="1">Belongs to the SMC family. SbcC subfamily.</text>
</comment>
<dbReference type="SUPFAM" id="SSF52540">
    <property type="entry name" value="P-loop containing nucleoside triphosphate hydrolases"/>
    <property type="match status" value="1"/>
</dbReference>
<comment type="subunit">
    <text evidence="2">Heterodimer of SbcC and SbcD.</text>
</comment>
<reference evidence="6 7" key="1">
    <citation type="journal article" date="2020" name="ISME J.">
        <title>Comparative genomics reveals insights into cyanobacterial evolution and habitat adaptation.</title>
        <authorList>
            <person name="Chen M.Y."/>
            <person name="Teng W.K."/>
            <person name="Zhao L."/>
            <person name="Hu C.X."/>
            <person name="Zhou Y.K."/>
            <person name="Han B.P."/>
            <person name="Song L.R."/>
            <person name="Shu W.S."/>
        </authorList>
    </citation>
    <scope>NUCLEOTIDE SEQUENCE [LARGE SCALE GENOMIC DNA]</scope>
    <source>
        <strain evidence="6 7">FACHB-3921</strain>
    </source>
</reference>
<sequence>MIFLELVLQNFGPYSGRQVINLDPRSEENHHPIILLGGMNGGGKTTLMDSIRLALYGQRAQCSTRGNLSYSDFLTQCVNSQANPTEKTRVELLFEHIEDDKPIKYRIVRTWEKNPKDGKDALGILGDDDTWPVDSLVNIWDDYIENLLPLGISNLFLFDGEQVKELAEQDTPPQIVIEAIRGLLGLELADRLAVDLEILVNRKRKELAETKDLAELEEIEQRLKEQQEDYQVIEEKLVTFKNEIEELETIQREALDKFVSEGGKIAAERNQLEQQQKEKSSAAENVRQSMCALAAEVLPLALIPNLLSQVQTQGAKEFRYQQIQLARDVLLERDKRLLQWLSELAIGSEQVDKIQAFLVEDVDNLYTDYAQLELPWLLADEESLSQLDNSIYHLKNAKILVKQQLANLKNIEEELIVLARQVQTAAEPEAYQKLRETVEEAQNQVVQAKANYETHRRILSELADFIEQTKKELKEYTDKNIDTKNRGHIITSAAKVQETLKLFREKLTLRKLNKLEEEVKNCFLYLLHKSDLVYRLTIDTKTFALSLFDFNGKPVPKHRLSAGEKQLLAIAFLWGLAKVSGLRLPVAIDTPLGRLDSSHRQNLVEKYFPAASHQVILLSTDTEIGEKEVETLRSNEAIAREYLLQYNSATRQTTVIENKYFW</sequence>
<evidence type="ECO:0000256" key="4">
    <source>
        <dbReference type="SAM" id="Coils"/>
    </source>
</evidence>
<dbReference type="NCBIfam" id="TIGR03185">
    <property type="entry name" value="DNA_S_dndD"/>
    <property type="match status" value="1"/>
</dbReference>
<dbReference type="InterPro" id="IPR017599">
    <property type="entry name" value="DNA_S_DndD"/>
</dbReference>
<dbReference type="RefSeq" id="WP_190566099.1">
    <property type="nucleotide sequence ID" value="NZ_JACJQL010000005.1"/>
</dbReference>
<evidence type="ECO:0000256" key="3">
    <source>
        <dbReference type="ARBA" id="ARBA00013368"/>
    </source>
</evidence>
<feature type="domain" description="Rad50/SbcC-type AAA" evidence="5">
    <location>
        <begin position="6"/>
        <end position="245"/>
    </location>
</feature>
<evidence type="ECO:0000256" key="2">
    <source>
        <dbReference type="ARBA" id="ARBA00011322"/>
    </source>
</evidence>
<name>A0ABR8B9V8_9NOSO</name>
<comment type="caution">
    <text evidence="6">The sequence shown here is derived from an EMBL/GenBank/DDBJ whole genome shotgun (WGS) entry which is preliminary data.</text>
</comment>
<evidence type="ECO:0000259" key="5">
    <source>
        <dbReference type="Pfam" id="PF13476"/>
    </source>
</evidence>
<dbReference type="PANTHER" id="PTHR32114">
    <property type="entry name" value="ABC TRANSPORTER ABCH.3"/>
    <property type="match status" value="1"/>
</dbReference>
<proteinExistence type="inferred from homology"/>
<keyword evidence="4" id="KW-0175">Coiled coil</keyword>
<gene>
    <name evidence="6" type="primary">dndD</name>
    <name evidence="6" type="ORF">H6G14_05405</name>
</gene>
<keyword evidence="7" id="KW-1185">Reference proteome</keyword>
<protein>
    <recommendedName>
        <fullName evidence="3">Nuclease SbcCD subunit C</fullName>
    </recommendedName>
</protein>
<dbReference type="PANTHER" id="PTHR32114:SF2">
    <property type="entry name" value="ABC TRANSPORTER ABCH.3"/>
    <property type="match status" value="1"/>
</dbReference>
<dbReference type="Gene3D" id="3.40.50.300">
    <property type="entry name" value="P-loop containing nucleotide triphosphate hydrolases"/>
    <property type="match status" value="2"/>
</dbReference>